<dbReference type="PANTHER" id="PTHR22550:SF5">
    <property type="entry name" value="LEUCINE ZIPPER PROTEIN 4"/>
    <property type="match status" value="1"/>
</dbReference>
<keyword evidence="6" id="KW-1133">Transmembrane helix</keyword>
<dbReference type="GO" id="GO:0005886">
    <property type="term" value="C:plasma membrane"/>
    <property type="evidence" value="ECO:0007669"/>
    <property type="project" value="UniProtKB-SubCell"/>
</dbReference>
<dbReference type="RefSeq" id="WP_097042465.1">
    <property type="nucleotide sequence ID" value="NZ_OBEK01000003.1"/>
</dbReference>
<comment type="subcellular location">
    <subcellularLocation>
        <location evidence="4">Cell membrane</location>
    </subcellularLocation>
    <subcellularLocation>
        <location evidence="1">Membrane</location>
        <topology evidence="1">Multi-pass membrane protein</topology>
    </subcellularLocation>
</comment>
<evidence type="ECO:0000256" key="4">
    <source>
        <dbReference type="PIRNR" id="PIRNR005690"/>
    </source>
</evidence>
<evidence type="ECO:0000256" key="6">
    <source>
        <dbReference type="SAM" id="Phobius"/>
    </source>
</evidence>
<dbReference type="AlphaFoldDB" id="A0A285P2W0"/>
<dbReference type="GO" id="GO:0009847">
    <property type="term" value="P:spore germination"/>
    <property type="evidence" value="ECO:0007669"/>
    <property type="project" value="UniProtKB-UniRule"/>
</dbReference>
<evidence type="ECO:0000256" key="3">
    <source>
        <dbReference type="ARBA" id="ARBA00023136"/>
    </source>
</evidence>
<accession>A0A285P2W0</accession>
<evidence type="ECO:0000313" key="8">
    <source>
        <dbReference type="Proteomes" id="UP000219356"/>
    </source>
</evidence>
<comment type="similarity">
    <text evidence="2 4">Belongs to the GerABKA family.</text>
</comment>
<reference evidence="8" key="1">
    <citation type="submission" date="2017-09" db="EMBL/GenBank/DDBJ databases">
        <authorList>
            <person name="Varghese N."/>
            <person name="Submissions S."/>
        </authorList>
    </citation>
    <scope>NUCLEOTIDE SEQUENCE [LARGE SCALE GENOMIC DNA]</scope>
    <source>
        <strain evidence="8">CGMCC 1.8913</strain>
    </source>
</reference>
<feature type="compositionally biased region" description="Basic and acidic residues" evidence="5">
    <location>
        <begin position="9"/>
        <end position="23"/>
    </location>
</feature>
<dbReference type="EMBL" id="OBEK01000003">
    <property type="protein sequence ID" value="SNZ14496.1"/>
    <property type="molecule type" value="Genomic_DNA"/>
</dbReference>
<evidence type="ECO:0000256" key="2">
    <source>
        <dbReference type="ARBA" id="ARBA00005278"/>
    </source>
</evidence>
<dbReference type="OrthoDB" id="9772630at2"/>
<feature type="transmembrane region" description="Helical" evidence="6">
    <location>
        <begin position="292"/>
        <end position="314"/>
    </location>
</feature>
<organism evidence="7 8">
    <name type="scientific">Terribacillus aidingensis</name>
    <dbReference type="NCBI Taxonomy" id="586416"/>
    <lineage>
        <taxon>Bacteria</taxon>
        <taxon>Bacillati</taxon>
        <taxon>Bacillota</taxon>
        <taxon>Bacilli</taxon>
        <taxon>Bacillales</taxon>
        <taxon>Bacillaceae</taxon>
        <taxon>Terribacillus</taxon>
    </lineage>
</organism>
<dbReference type="STRING" id="586416.GZ22_04545"/>
<protein>
    <submittedName>
        <fullName evidence="7">Spore germination protein KA</fullName>
    </submittedName>
</protein>
<evidence type="ECO:0000313" key="7">
    <source>
        <dbReference type="EMBL" id="SNZ14496.1"/>
    </source>
</evidence>
<gene>
    <name evidence="7" type="ORF">SAMN05421503_2423</name>
</gene>
<dbReference type="Pfam" id="PF03323">
    <property type="entry name" value="GerA"/>
    <property type="match status" value="1"/>
</dbReference>
<dbReference type="PIRSF" id="PIRSF005690">
    <property type="entry name" value="GerBA"/>
    <property type="match status" value="1"/>
</dbReference>
<name>A0A285P2W0_9BACI</name>
<sequence>MGFFKQKKKEPAQEKVIREDKVPPHQSTTSLEKNIAYIKEEMRNSADLKIRLLPDSKQALIFLDDITDPDKMQRYIFEPLLKTDGDIRKIKDREESNDLNKAVTALIGGKAVYLVEGNSTCYLFNVQMDASRAIMEPVNEKVIKGSHDGFTEDIKTNINLIRRRIQHRSLTIKKMTIGDYTESEIAMVYVDGVVNGDVVKELETRISNINTDALLSAGAFTEYIEDRTYSIFPQFLSTERPDKTTALLMEGRIAILFANNPTCLVAPVTFFAFYQTPDDYNTRWIVATYLRLIRLFSFIISITLPSFYIAVIGFHYEVIPEQLISPVLGSIRDIAYPPLAEAVMMVTILEVIREAAIRLPSPIGSTIGIVGGLVIGDAIVTAGLVSNLMVIVIALTSLASYVVPSNEMSDALRILTFPLCIMSAVLGFIGIGFGLLLLLIHLCRIESLGLSYFTPIQFRDVKDTIIRVPQFLMKRRPEQLDSPRPYKSNQLGENNGE</sequence>
<dbReference type="Proteomes" id="UP000219356">
    <property type="component" value="Unassembled WGS sequence"/>
</dbReference>
<feature type="transmembrane region" description="Helical" evidence="6">
    <location>
        <begin position="415"/>
        <end position="440"/>
    </location>
</feature>
<keyword evidence="6" id="KW-0812">Transmembrane</keyword>
<evidence type="ECO:0000256" key="1">
    <source>
        <dbReference type="ARBA" id="ARBA00004141"/>
    </source>
</evidence>
<evidence type="ECO:0000256" key="5">
    <source>
        <dbReference type="SAM" id="MobiDB-lite"/>
    </source>
</evidence>
<feature type="transmembrane region" description="Helical" evidence="6">
    <location>
        <begin position="373"/>
        <end position="403"/>
    </location>
</feature>
<proteinExistence type="inferred from homology"/>
<dbReference type="InterPro" id="IPR004995">
    <property type="entry name" value="Spore_Ger"/>
</dbReference>
<feature type="region of interest" description="Disordered" evidence="5">
    <location>
        <begin position="1"/>
        <end position="28"/>
    </location>
</feature>
<dbReference type="PANTHER" id="PTHR22550">
    <property type="entry name" value="SPORE GERMINATION PROTEIN"/>
    <property type="match status" value="1"/>
</dbReference>
<dbReference type="InterPro" id="IPR050768">
    <property type="entry name" value="UPF0353/GerABKA_families"/>
</dbReference>
<keyword evidence="8" id="KW-1185">Reference proteome</keyword>
<keyword evidence="3 4" id="KW-0472">Membrane</keyword>